<feature type="chain" id="PRO_5011809995" description="Flagella basal body P-ring formation protein FlgA" evidence="7">
    <location>
        <begin position="23"/>
        <end position="230"/>
    </location>
</feature>
<dbReference type="Pfam" id="PF13144">
    <property type="entry name" value="ChapFlgA"/>
    <property type="match status" value="1"/>
</dbReference>
<reference evidence="10" key="1">
    <citation type="journal article" date="2017" name="Proc. Natl. Acad. Sci. U.S.A.">
        <title>Simulation of Deepwater Horizon oil plume reveals substrate specialization within a complex community of hydrocarbon degraders.</title>
        <authorList>
            <person name="Hu P."/>
            <person name="Dubinsky E.A."/>
            <person name="Probst A.J."/>
            <person name="Wang J."/>
            <person name="Sieber C.M.K."/>
            <person name="Tom L.M."/>
            <person name="Gardinali P."/>
            <person name="Banfield J.F."/>
            <person name="Atlas R.M."/>
            <person name="Andersen G.L."/>
        </authorList>
    </citation>
    <scope>NUCLEOTIDE SEQUENCE [LARGE SCALE GENOMIC DNA]</scope>
</reference>
<dbReference type="InterPro" id="IPR041231">
    <property type="entry name" value="FlgA_N"/>
</dbReference>
<name>A0A1Y5EPD0_COLPS</name>
<feature type="domain" description="SAF" evidence="8">
    <location>
        <begin position="108"/>
        <end position="170"/>
    </location>
</feature>
<evidence type="ECO:0000313" key="9">
    <source>
        <dbReference type="EMBL" id="OUR84538.1"/>
    </source>
</evidence>
<evidence type="ECO:0000256" key="2">
    <source>
        <dbReference type="ARBA" id="ARBA00010474"/>
    </source>
</evidence>
<organism evidence="9 10">
    <name type="scientific">Colwellia psychrerythraea</name>
    <name type="common">Vibrio psychroerythus</name>
    <dbReference type="NCBI Taxonomy" id="28229"/>
    <lineage>
        <taxon>Bacteria</taxon>
        <taxon>Pseudomonadati</taxon>
        <taxon>Pseudomonadota</taxon>
        <taxon>Gammaproteobacteria</taxon>
        <taxon>Alteromonadales</taxon>
        <taxon>Colwelliaceae</taxon>
        <taxon>Colwellia</taxon>
    </lineage>
</organism>
<evidence type="ECO:0000256" key="3">
    <source>
        <dbReference type="ARBA" id="ARBA00014754"/>
    </source>
</evidence>
<evidence type="ECO:0000256" key="7">
    <source>
        <dbReference type="RuleBase" id="RU362063"/>
    </source>
</evidence>
<accession>A0A1Y5EPD0</accession>
<dbReference type="PANTHER" id="PTHR36307:SF1">
    <property type="entry name" value="FLAGELLA BASAL BODY P-RING FORMATION PROTEIN FLGA"/>
    <property type="match status" value="1"/>
</dbReference>
<evidence type="ECO:0000313" key="10">
    <source>
        <dbReference type="Proteomes" id="UP000243053"/>
    </source>
</evidence>
<keyword evidence="4 7" id="KW-0732">Signal</keyword>
<dbReference type="InterPro" id="IPR013974">
    <property type="entry name" value="SAF"/>
</dbReference>
<dbReference type="GO" id="GO:0044780">
    <property type="term" value="P:bacterial-type flagellum assembly"/>
    <property type="evidence" value="ECO:0007669"/>
    <property type="project" value="InterPro"/>
</dbReference>
<dbReference type="Pfam" id="PF17656">
    <property type="entry name" value="ChapFlgA_N"/>
    <property type="match status" value="1"/>
</dbReference>
<dbReference type="InterPro" id="IPR017585">
    <property type="entry name" value="SAF_FlgA"/>
</dbReference>
<dbReference type="InterPro" id="IPR039246">
    <property type="entry name" value="Flagellar_FlgA"/>
</dbReference>
<protein>
    <recommendedName>
        <fullName evidence="3 7">Flagella basal body P-ring formation protein FlgA</fullName>
    </recommendedName>
</protein>
<dbReference type="GO" id="GO:0042597">
    <property type="term" value="C:periplasmic space"/>
    <property type="evidence" value="ECO:0007669"/>
    <property type="project" value="UniProtKB-SubCell"/>
</dbReference>
<dbReference type="Proteomes" id="UP000243053">
    <property type="component" value="Unassembled WGS sequence"/>
</dbReference>
<comment type="caution">
    <text evidence="9">The sequence shown here is derived from an EMBL/GenBank/DDBJ whole genome shotgun (WGS) entry which is preliminary data.</text>
</comment>
<sequence>MRHTKLFLTFLFLLLIKQTTTAATELDSAFIEQFAKNYLTEQFPSTEEEKVRISVAHLDPRITIKPCKIPLTANIPEKNGAINVNVKISCDESIQWKIYLSAKVEITKAVLIAKSTISKGDKLDESNVQLAFIAINKIRGNKLTDTNIVFGAKAKRRIAKGRAISKKSICLICKGDMVTIIVSSDSFSIKTQGVALSSGNINEQIRVKNTRSKKIITPRVKGMNQVIINL</sequence>
<comment type="subcellular location">
    <subcellularLocation>
        <location evidence="1 7">Periplasm</location>
    </subcellularLocation>
</comment>
<dbReference type="Gene3D" id="2.30.30.760">
    <property type="match status" value="1"/>
</dbReference>
<feature type="signal peptide" evidence="7">
    <location>
        <begin position="1"/>
        <end position="22"/>
    </location>
</feature>
<keyword evidence="9" id="KW-0966">Cell projection</keyword>
<evidence type="ECO:0000256" key="5">
    <source>
        <dbReference type="ARBA" id="ARBA00022764"/>
    </source>
</evidence>
<keyword evidence="9" id="KW-0282">Flagellum</keyword>
<proteinExistence type="inferred from homology"/>
<comment type="similarity">
    <text evidence="2 7">Belongs to the FlgA family.</text>
</comment>
<dbReference type="NCBIfam" id="TIGR03170">
    <property type="entry name" value="flgA_cterm"/>
    <property type="match status" value="1"/>
</dbReference>
<keyword evidence="9" id="KW-0969">Cilium</keyword>
<dbReference type="SMART" id="SM00858">
    <property type="entry name" value="SAF"/>
    <property type="match status" value="1"/>
</dbReference>
<dbReference type="Gene3D" id="3.90.1210.10">
    <property type="entry name" value="Antifreeze-like/N-acetylneuraminic acid synthase C-terminal domain"/>
    <property type="match status" value="1"/>
</dbReference>
<evidence type="ECO:0000256" key="1">
    <source>
        <dbReference type="ARBA" id="ARBA00004418"/>
    </source>
</evidence>
<keyword evidence="5 7" id="KW-0574">Periplasm</keyword>
<comment type="function">
    <text evidence="6 7">Involved in the assembly process of the P-ring formation. It may associate with FlgF on the rod constituting a structure essential for the P-ring assembly or may act as a modulator protein for the P-ring assembly.</text>
</comment>
<evidence type="ECO:0000256" key="6">
    <source>
        <dbReference type="ARBA" id="ARBA00025643"/>
    </source>
</evidence>
<evidence type="ECO:0000256" key="4">
    <source>
        <dbReference type="ARBA" id="ARBA00022729"/>
    </source>
</evidence>
<dbReference type="PANTHER" id="PTHR36307">
    <property type="entry name" value="FLAGELLA BASAL BODY P-RING FORMATION PROTEIN FLGA"/>
    <property type="match status" value="1"/>
</dbReference>
<gene>
    <name evidence="9" type="ORF">A9Q75_02520</name>
</gene>
<dbReference type="AlphaFoldDB" id="A0A1Y5EPD0"/>
<evidence type="ECO:0000259" key="8">
    <source>
        <dbReference type="SMART" id="SM00858"/>
    </source>
</evidence>
<dbReference type="CDD" id="cd11614">
    <property type="entry name" value="SAF_CpaB_FlgA_like"/>
    <property type="match status" value="1"/>
</dbReference>
<dbReference type="EMBL" id="MAAF01000016">
    <property type="protein sequence ID" value="OUR84538.1"/>
    <property type="molecule type" value="Genomic_DNA"/>
</dbReference>
<keyword evidence="7" id="KW-1005">Bacterial flagellum biogenesis</keyword>